<feature type="transmembrane region" description="Helical" evidence="17">
    <location>
        <begin position="344"/>
        <end position="369"/>
    </location>
</feature>
<feature type="transmembrane region" description="Helical" evidence="17">
    <location>
        <begin position="537"/>
        <end position="558"/>
    </location>
</feature>
<evidence type="ECO:0000256" key="16">
    <source>
        <dbReference type="ARBA" id="ARBA00034104"/>
    </source>
</evidence>
<dbReference type="GO" id="GO:0045211">
    <property type="term" value="C:postsynaptic membrane"/>
    <property type="evidence" value="ECO:0007669"/>
    <property type="project" value="UniProtKB-SubCell"/>
</dbReference>
<evidence type="ECO:0000256" key="15">
    <source>
        <dbReference type="ARBA" id="ARBA00023273"/>
    </source>
</evidence>
<feature type="domain" description="G-protein coupled receptors family 3 profile" evidence="19">
    <location>
        <begin position="346"/>
        <end position="593"/>
    </location>
</feature>
<feature type="transmembrane region" description="Helical" evidence="17">
    <location>
        <begin position="455"/>
        <end position="476"/>
    </location>
</feature>
<evidence type="ECO:0000259" key="19">
    <source>
        <dbReference type="PROSITE" id="PS50259"/>
    </source>
</evidence>
<keyword evidence="11" id="KW-0675">Receptor</keyword>
<dbReference type="AlphaFoldDB" id="A0AAR5PGV3"/>
<sequence>MGRRLLVTSRQLIMVVSICSVLSVTNGLVKKEDIESSLSIVHEVSSQSLGSLCVTEQFRSLTVPIDSLRFESARQKADLAATLLQDLGVAHHNGLQDAISKNILVSDSSVLSARVLAMNATTGTLINCAWWQKQGMEMGGPKKVSDTIMEVGHRPSADYPWYEDADSSPGLRSPKFIESPPNISYRGWWTYPYYSCSARRWLMSYSVPIPPPGRRGLKGFLSLDVDVSHLEVNQCEARPDFPSPKSMFVFHGSHKCHNFTSECIFKPSVHVPSWSRGRYQCHCRAGFYSPHHDGIFNGSLVEVAWEEHLENSSNSWETIYHCLECAPGCHYCTDPSPCLATYNWPIRITFLSVSCWCAFSSLVLIIYVYHYRNVKVFKAASPAFLCITLLGCATMYLEMAAIFPVLDKLSCVMTKWTRHLGFCVTYTALLMKTWRVSLTYRVKSAHKVKLTDNQLLQWMVPILLVMLIYLGTWSVSATPTAEEIMDNNGLRFMQCIYNWWDHSLAIGEVFFLAWGVRVCYNVRHAESMYNEARLISYAIYNIALVNIMMIAFHLFIFPRAGPDIKYLLGFIRTQLSTTTTIALVFGPKIYRVLHGQGDQWDDRVRSRGVTASFSLNGIGVVPEQALDPYQENEELKEEIQKLAAQIEFMKIVHMEMNNRHIKPKPGGYFTALNAPIAVQSPLSKQGITNKPTEEL</sequence>
<feature type="transmembrane region" description="Helical" evidence="17">
    <location>
        <begin position="496"/>
        <end position="516"/>
    </location>
</feature>
<evidence type="ECO:0000256" key="7">
    <source>
        <dbReference type="ARBA" id="ARBA00023018"/>
    </source>
</evidence>
<evidence type="ECO:0000313" key="20">
    <source>
        <dbReference type="EnsemblMetazoa" id="XP_019760279.1"/>
    </source>
</evidence>
<dbReference type="InterPro" id="IPR054714">
    <property type="entry name" value="GPR158_179_extracellular"/>
</dbReference>
<dbReference type="Pfam" id="PF22572">
    <property type="entry name" value="GPR158_179_EC"/>
    <property type="match status" value="1"/>
</dbReference>
<evidence type="ECO:0000256" key="6">
    <source>
        <dbReference type="ARBA" id="ARBA00022989"/>
    </source>
</evidence>
<dbReference type="GeneID" id="109537818"/>
<dbReference type="Gene3D" id="3.30.450.20">
    <property type="entry name" value="PAS domain"/>
    <property type="match status" value="1"/>
</dbReference>
<evidence type="ECO:0000256" key="3">
    <source>
        <dbReference type="ARBA" id="ARBA00022475"/>
    </source>
</evidence>
<organism evidence="20 21">
    <name type="scientific">Dendroctonus ponderosae</name>
    <name type="common">Mountain pine beetle</name>
    <dbReference type="NCBI Taxonomy" id="77166"/>
    <lineage>
        <taxon>Eukaryota</taxon>
        <taxon>Metazoa</taxon>
        <taxon>Ecdysozoa</taxon>
        <taxon>Arthropoda</taxon>
        <taxon>Hexapoda</taxon>
        <taxon>Insecta</taxon>
        <taxon>Pterygota</taxon>
        <taxon>Neoptera</taxon>
        <taxon>Endopterygota</taxon>
        <taxon>Coleoptera</taxon>
        <taxon>Polyphaga</taxon>
        <taxon>Cucujiformia</taxon>
        <taxon>Curculionidae</taxon>
        <taxon>Scolytinae</taxon>
        <taxon>Dendroctonus</taxon>
    </lineage>
</organism>
<reference evidence="20" key="2">
    <citation type="submission" date="2024-08" db="UniProtKB">
        <authorList>
            <consortium name="EnsemblMetazoa"/>
        </authorList>
    </citation>
    <scope>IDENTIFICATION</scope>
</reference>
<evidence type="ECO:0000256" key="1">
    <source>
        <dbReference type="ARBA" id="ARBA00004487"/>
    </source>
</evidence>
<dbReference type="Pfam" id="PF00003">
    <property type="entry name" value="7tm_3"/>
    <property type="match status" value="1"/>
</dbReference>
<dbReference type="GO" id="GO:0043005">
    <property type="term" value="C:neuron projection"/>
    <property type="evidence" value="ECO:0007669"/>
    <property type="project" value="UniProtKB-SubCell"/>
</dbReference>
<evidence type="ECO:0000256" key="18">
    <source>
        <dbReference type="SAM" id="SignalP"/>
    </source>
</evidence>
<feature type="chain" id="PRO_5043680984" description="G-protein coupled receptors family 3 profile domain-containing protein" evidence="18">
    <location>
        <begin position="28"/>
        <end position="695"/>
    </location>
</feature>
<keyword evidence="12" id="KW-0325">Glycoprotein</keyword>
<dbReference type="EnsemblMetazoa" id="XM_019904720.1">
    <property type="protein sequence ID" value="XP_019760279.1"/>
    <property type="gene ID" value="LOC109537818"/>
</dbReference>
<feature type="signal peptide" evidence="18">
    <location>
        <begin position="1"/>
        <end position="27"/>
    </location>
</feature>
<dbReference type="PANTHER" id="PTHR32546">
    <property type="entry name" value="G-PROTEIN COUPLED RECEPTOR 158-RELATED"/>
    <property type="match status" value="1"/>
</dbReference>
<evidence type="ECO:0000256" key="17">
    <source>
        <dbReference type="SAM" id="Phobius"/>
    </source>
</evidence>
<keyword evidence="7" id="KW-0770">Synapse</keyword>
<keyword evidence="14" id="KW-0628">Postsynaptic cell membrane</keyword>
<keyword evidence="15" id="KW-0966">Cell projection</keyword>
<keyword evidence="5 18" id="KW-0732">Signal</keyword>
<dbReference type="GO" id="GO:0004930">
    <property type="term" value="F:G protein-coupled receptor activity"/>
    <property type="evidence" value="ECO:0007669"/>
    <property type="project" value="UniProtKB-KW"/>
</dbReference>
<evidence type="ECO:0000256" key="5">
    <source>
        <dbReference type="ARBA" id="ARBA00022729"/>
    </source>
</evidence>
<keyword evidence="3" id="KW-1003">Cell membrane</keyword>
<keyword evidence="13" id="KW-0807">Transducer</keyword>
<feature type="transmembrane region" description="Helical" evidence="17">
    <location>
        <begin position="416"/>
        <end position="434"/>
    </location>
</feature>
<name>A0AAR5PGV3_DENPD</name>
<dbReference type="InterPro" id="IPR043458">
    <property type="entry name" value="GPR158/179"/>
</dbReference>
<dbReference type="RefSeq" id="XP_019760279.1">
    <property type="nucleotide sequence ID" value="XM_019904720.2"/>
</dbReference>
<keyword evidence="10" id="KW-1015">Disulfide bond</keyword>
<evidence type="ECO:0000256" key="11">
    <source>
        <dbReference type="ARBA" id="ARBA00023170"/>
    </source>
</evidence>
<evidence type="ECO:0000256" key="4">
    <source>
        <dbReference type="ARBA" id="ARBA00022692"/>
    </source>
</evidence>
<keyword evidence="4 17" id="KW-0812">Transmembrane</keyword>
<accession>A0AAR5PGV3</accession>
<keyword evidence="9 17" id="KW-0472">Membrane</keyword>
<comment type="subcellular location">
    <subcellularLocation>
        <location evidence="1">Cell projection</location>
        <location evidence="1">Neuron projection</location>
    </subcellularLocation>
    <subcellularLocation>
        <location evidence="16">Postsynaptic cell membrane</location>
        <topology evidence="16">Multi-pass membrane protein</topology>
    </subcellularLocation>
</comment>
<dbReference type="InterPro" id="IPR017978">
    <property type="entry name" value="GPCR_3_C"/>
</dbReference>
<protein>
    <recommendedName>
        <fullName evidence="19">G-protein coupled receptors family 3 profile domain-containing protein</fullName>
    </recommendedName>
</protein>
<evidence type="ECO:0000256" key="8">
    <source>
        <dbReference type="ARBA" id="ARBA00023040"/>
    </source>
</evidence>
<evidence type="ECO:0000313" key="21">
    <source>
        <dbReference type="Proteomes" id="UP000019118"/>
    </source>
</evidence>
<evidence type="ECO:0000256" key="10">
    <source>
        <dbReference type="ARBA" id="ARBA00023157"/>
    </source>
</evidence>
<reference evidence="21" key="1">
    <citation type="journal article" date="2013" name="Genome Biol.">
        <title>Draft genome of the mountain pine beetle, Dendroctonus ponderosae Hopkins, a major forest pest.</title>
        <authorList>
            <person name="Keeling C.I."/>
            <person name="Yuen M.M."/>
            <person name="Liao N.Y."/>
            <person name="Docking T.R."/>
            <person name="Chan S.K."/>
            <person name="Taylor G.A."/>
            <person name="Palmquist D.L."/>
            <person name="Jackman S.D."/>
            <person name="Nguyen A."/>
            <person name="Li M."/>
            <person name="Henderson H."/>
            <person name="Janes J.K."/>
            <person name="Zhao Y."/>
            <person name="Pandoh P."/>
            <person name="Moore R."/>
            <person name="Sperling F.A."/>
            <person name="Huber D.P."/>
            <person name="Birol I."/>
            <person name="Jones S.J."/>
            <person name="Bohlmann J."/>
        </authorList>
    </citation>
    <scope>NUCLEOTIDE SEQUENCE</scope>
</reference>
<keyword evidence="6 17" id="KW-1133">Transmembrane helix</keyword>
<evidence type="ECO:0000256" key="13">
    <source>
        <dbReference type="ARBA" id="ARBA00023224"/>
    </source>
</evidence>
<dbReference type="KEGG" id="dpa:109537818"/>
<dbReference type="PROSITE" id="PS50259">
    <property type="entry name" value="G_PROTEIN_RECEP_F3_4"/>
    <property type="match status" value="1"/>
</dbReference>
<dbReference type="Proteomes" id="UP000019118">
    <property type="component" value="Unassembled WGS sequence"/>
</dbReference>
<dbReference type="PANTHER" id="PTHR32546:SF16">
    <property type="entry name" value="G-PROTEIN COUPLED RECEPTOR CG31760-RELATED"/>
    <property type="match status" value="1"/>
</dbReference>
<keyword evidence="21" id="KW-1185">Reference proteome</keyword>
<feature type="transmembrane region" description="Helical" evidence="17">
    <location>
        <begin position="376"/>
        <end position="396"/>
    </location>
</feature>
<comment type="similarity">
    <text evidence="2">Belongs to the G-protein coupled receptor 3 family.</text>
</comment>
<proteinExistence type="inferred from homology"/>
<evidence type="ECO:0000256" key="14">
    <source>
        <dbReference type="ARBA" id="ARBA00023257"/>
    </source>
</evidence>
<evidence type="ECO:0000256" key="2">
    <source>
        <dbReference type="ARBA" id="ARBA00007242"/>
    </source>
</evidence>
<dbReference type="CDD" id="cd15293">
    <property type="entry name" value="7tmC_GPR158-like"/>
    <property type="match status" value="1"/>
</dbReference>
<evidence type="ECO:0000256" key="9">
    <source>
        <dbReference type="ARBA" id="ARBA00023136"/>
    </source>
</evidence>
<evidence type="ECO:0000256" key="12">
    <source>
        <dbReference type="ARBA" id="ARBA00023180"/>
    </source>
</evidence>
<keyword evidence="8" id="KW-0297">G-protein coupled receptor</keyword>